<name>A0A9P8P811_9ASCO</name>
<keyword evidence="3" id="KW-0560">Oxidoreductase</keyword>
<dbReference type="PANTHER" id="PTHR43008:SF13">
    <property type="entry name" value="L-XYLULOSE REDUCTASE-RELATED"/>
    <property type="match status" value="1"/>
</dbReference>
<dbReference type="InterPro" id="IPR002347">
    <property type="entry name" value="SDR_fam"/>
</dbReference>
<dbReference type="EMBL" id="JAEUBF010001400">
    <property type="protein sequence ID" value="KAH3666982.1"/>
    <property type="molecule type" value="Genomic_DNA"/>
</dbReference>
<dbReference type="Gene3D" id="3.40.50.720">
    <property type="entry name" value="NAD(P)-binding Rossmann-like Domain"/>
    <property type="match status" value="1"/>
</dbReference>
<evidence type="ECO:0000256" key="3">
    <source>
        <dbReference type="ARBA" id="ARBA00023002"/>
    </source>
</evidence>
<dbReference type="InterPro" id="IPR020904">
    <property type="entry name" value="Sc_DH/Rdtase_CS"/>
</dbReference>
<reference evidence="4" key="1">
    <citation type="journal article" date="2021" name="Open Biol.">
        <title>Shared evolutionary footprints suggest mitochondrial oxidative damage underlies multiple complex I losses in fungi.</title>
        <authorList>
            <person name="Schikora-Tamarit M.A."/>
            <person name="Marcet-Houben M."/>
            <person name="Nosek J."/>
            <person name="Gabaldon T."/>
        </authorList>
    </citation>
    <scope>NUCLEOTIDE SEQUENCE</scope>
    <source>
        <strain evidence="4">CBS6341</strain>
    </source>
</reference>
<dbReference type="Proteomes" id="UP000769528">
    <property type="component" value="Unassembled WGS sequence"/>
</dbReference>
<dbReference type="GO" id="GO:0044281">
    <property type="term" value="P:small molecule metabolic process"/>
    <property type="evidence" value="ECO:0007669"/>
    <property type="project" value="UniProtKB-ARBA"/>
</dbReference>
<dbReference type="GO" id="GO:0050085">
    <property type="term" value="F:mannitol 2-dehydrogenase (NADP+) activity"/>
    <property type="evidence" value="ECO:0007669"/>
    <property type="project" value="UniProtKB-ARBA"/>
</dbReference>
<organism evidence="4 5">
    <name type="scientific">Wickerhamomyces mucosus</name>
    <dbReference type="NCBI Taxonomy" id="1378264"/>
    <lineage>
        <taxon>Eukaryota</taxon>
        <taxon>Fungi</taxon>
        <taxon>Dikarya</taxon>
        <taxon>Ascomycota</taxon>
        <taxon>Saccharomycotina</taxon>
        <taxon>Saccharomycetes</taxon>
        <taxon>Phaffomycetales</taxon>
        <taxon>Wickerhamomycetaceae</taxon>
        <taxon>Wickerhamomyces</taxon>
    </lineage>
</organism>
<proteinExistence type="inferred from homology"/>
<comment type="caution">
    <text evidence="4">The sequence shown here is derived from an EMBL/GenBank/DDBJ whole genome shotgun (WGS) entry which is preliminary data.</text>
</comment>
<dbReference type="OrthoDB" id="1888931at2759"/>
<dbReference type="Pfam" id="PF13561">
    <property type="entry name" value="adh_short_C2"/>
    <property type="match status" value="1"/>
</dbReference>
<evidence type="ECO:0008006" key="6">
    <source>
        <dbReference type="Google" id="ProtNLM"/>
    </source>
</evidence>
<accession>A0A9P8P811</accession>
<evidence type="ECO:0000256" key="2">
    <source>
        <dbReference type="ARBA" id="ARBA00022857"/>
    </source>
</evidence>
<reference evidence="4" key="2">
    <citation type="submission" date="2021-01" db="EMBL/GenBank/DDBJ databases">
        <authorList>
            <person name="Schikora-Tamarit M.A."/>
        </authorList>
    </citation>
    <scope>NUCLEOTIDE SEQUENCE</scope>
    <source>
        <strain evidence="4">CBS6341</strain>
    </source>
</reference>
<dbReference type="AlphaFoldDB" id="A0A9P8P811"/>
<comment type="similarity">
    <text evidence="1">Belongs to the short-chain dehydrogenases/reductases (SDR) family.</text>
</comment>
<dbReference type="PROSITE" id="PS00061">
    <property type="entry name" value="ADH_SHORT"/>
    <property type="match status" value="1"/>
</dbReference>
<dbReference type="PANTHER" id="PTHR43008">
    <property type="entry name" value="BENZIL REDUCTASE"/>
    <property type="match status" value="1"/>
</dbReference>
<dbReference type="PRINTS" id="PR00081">
    <property type="entry name" value="GDHRDH"/>
</dbReference>
<gene>
    <name evidence="4" type="ORF">WICMUC_005474</name>
</gene>
<dbReference type="GO" id="GO:0005975">
    <property type="term" value="P:carbohydrate metabolic process"/>
    <property type="evidence" value="ECO:0007669"/>
    <property type="project" value="UniProtKB-ARBA"/>
</dbReference>
<dbReference type="InterPro" id="IPR036291">
    <property type="entry name" value="NAD(P)-bd_dom_sf"/>
</dbReference>
<dbReference type="GO" id="GO:0050664">
    <property type="term" value="F:oxidoreductase activity, acting on NAD(P)H, oxygen as acceptor"/>
    <property type="evidence" value="ECO:0007669"/>
    <property type="project" value="TreeGrafter"/>
</dbReference>
<dbReference type="FunFam" id="3.40.50.720:FF:000090">
    <property type="entry name" value="NADP-dependent mannitol dehydrogenase"/>
    <property type="match status" value="1"/>
</dbReference>
<protein>
    <recommendedName>
        <fullName evidence="6">Sorbose reductase SOU1</fullName>
    </recommendedName>
</protein>
<dbReference type="PRINTS" id="PR00080">
    <property type="entry name" value="SDRFAMILY"/>
</dbReference>
<evidence type="ECO:0000256" key="1">
    <source>
        <dbReference type="ARBA" id="ARBA00006484"/>
    </source>
</evidence>
<dbReference type="SUPFAM" id="SSF51735">
    <property type="entry name" value="NAD(P)-binding Rossmann-fold domains"/>
    <property type="match status" value="1"/>
</dbReference>
<evidence type="ECO:0000313" key="5">
    <source>
        <dbReference type="Proteomes" id="UP000769528"/>
    </source>
</evidence>
<keyword evidence="5" id="KW-1185">Reference proteome</keyword>
<keyword evidence="2" id="KW-0521">NADP</keyword>
<sequence>MTLGNTETPASVPSYILEDYKGDLPHPSPKLSKNIFENFSLKGKVAVITGGSRGIGYAVADAYAQAGADVVIIGHTPKVIEDATNQLKSNYKDSKIASYAVEVSDPKAVDDVVKQIEKEFGTIDILVGNAGIIWTDGGILTVEKEEGVAKWQKLLDVNLSANYYFAQSVGEIFKKHRKGSFIVTASMSGHIANVPNYQTPYNTTKAALRHFASSLAVEWAPIGARVNSISPGYIDSGISDVLDQRILKKWLTLIPFGRQGLPEELVGAYLYLASDASTYTTGSDIRIDGGYTSV</sequence>
<evidence type="ECO:0000313" key="4">
    <source>
        <dbReference type="EMBL" id="KAH3666982.1"/>
    </source>
</evidence>